<dbReference type="AlphaFoldDB" id="A0A914PVD3"/>
<reference evidence="2" key="1">
    <citation type="submission" date="2022-11" db="UniProtKB">
        <authorList>
            <consortium name="WormBaseParasite"/>
        </authorList>
    </citation>
    <scope>IDENTIFICATION</scope>
</reference>
<proteinExistence type="predicted"/>
<sequence length="135" mass="15507">MKFPVASLLDSTKVKKSRRELFKATFPQLIVFFRKPNIPEVIPVTVPPFIETAARQISFISVIDQIEDATQNQMPEQSKPKELVYPVKILNDEDEAQIPMIEAEWDSSLAQTIETHVHPVSDDIKEELLKLENDY</sequence>
<accession>A0A914PVD3</accession>
<evidence type="ECO:0000313" key="1">
    <source>
        <dbReference type="Proteomes" id="UP000887578"/>
    </source>
</evidence>
<dbReference type="Proteomes" id="UP000887578">
    <property type="component" value="Unplaced"/>
</dbReference>
<dbReference type="WBParaSite" id="PDA_v2.g22709.t1">
    <property type="protein sequence ID" value="PDA_v2.g22709.t1"/>
    <property type="gene ID" value="PDA_v2.g22709"/>
</dbReference>
<evidence type="ECO:0000313" key="2">
    <source>
        <dbReference type="WBParaSite" id="PDA_v2.g22709.t1"/>
    </source>
</evidence>
<keyword evidence="1" id="KW-1185">Reference proteome</keyword>
<name>A0A914PVD3_9BILA</name>
<protein>
    <submittedName>
        <fullName evidence="2">Uncharacterized protein</fullName>
    </submittedName>
</protein>
<organism evidence="1 2">
    <name type="scientific">Panagrolaimus davidi</name>
    <dbReference type="NCBI Taxonomy" id="227884"/>
    <lineage>
        <taxon>Eukaryota</taxon>
        <taxon>Metazoa</taxon>
        <taxon>Ecdysozoa</taxon>
        <taxon>Nematoda</taxon>
        <taxon>Chromadorea</taxon>
        <taxon>Rhabditida</taxon>
        <taxon>Tylenchina</taxon>
        <taxon>Panagrolaimomorpha</taxon>
        <taxon>Panagrolaimoidea</taxon>
        <taxon>Panagrolaimidae</taxon>
        <taxon>Panagrolaimus</taxon>
    </lineage>
</organism>